<dbReference type="KEGG" id="chya:V22_11250"/>
<dbReference type="Proteomes" id="UP000319976">
    <property type="component" value="Chromosome"/>
</dbReference>
<sequence>MLENGFLGNDASLMLDFVVCALVLVVPLIVGSIYAVKVQKAYNLHRTLQLLIGITLLVTVLLFEIDLQLVHKGWINIVNKNPESPRLAGENLDFVRNLLRLHLVFAISTPVFWIATTVLALRKFSNPPYPGQHSGLHKTLGWLSTIDLVLTSVTGLIFYYAAFMS</sequence>
<feature type="transmembrane region" description="Helical" evidence="1">
    <location>
        <begin position="142"/>
        <end position="162"/>
    </location>
</feature>
<dbReference type="OrthoDB" id="271768at2"/>
<feature type="transmembrane region" description="Helical" evidence="1">
    <location>
        <begin position="48"/>
        <end position="65"/>
    </location>
</feature>
<keyword evidence="1" id="KW-0812">Transmembrane</keyword>
<protein>
    <recommendedName>
        <fullName evidence="4">DUF420 domain-containing protein</fullName>
    </recommendedName>
</protein>
<gene>
    <name evidence="2" type="ORF">V22_11250</name>
</gene>
<evidence type="ECO:0000313" key="3">
    <source>
        <dbReference type="Proteomes" id="UP000319976"/>
    </source>
</evidence>
<reference evidence="2 3" key="1">
    <citation type="submission" date="2019-02" db="EMBL/GenBank/DDBJ databases">
        <title>Deep-cultivation of Planctomycetes and their phenomic and genomic characterization uncovers novel biology.</title>
        <authorList>
            <person name="Wiegand S."/>
            <person name="Jogler M."/>
            <person name="Boedeker C."/>
            <person name="Pinto D."/>
            <person name="Vollmers J."/>
            <person name="Rivas-Marin E."/>
            <person name="Kohn T."/>
            <person name="Peeters S.H."/>
            <person name="Heuer A."/>
            <person name="Rast P."/>
            <person name="Oberbeckmann S."/>
            <person name="Bunk B."/>
            <person name="Jeske O."/>
            <person name="Meyerdierks A."/>
            <person name="Storesund J.E."/>
            <person name="Kallscheuer N."/>
            <person name="Luecker S."/>
            <person name="Lage O.M."/>
            <person name="Pohl T."/>
            <person name="Merkel B.J."/>
            <person name="Hornburger P."/>
            <person name="Mueller R.-W."/>
            <person name="Bruemmer F."/>
            <person name="Labrenz M."/>
            <person name="Spormann A.M."/>
            <person name="Op den Camp H."/>
            <person name="Overmann J."/>
            <person name="Amann R."/>
            <person name="Jetten M.S.M."/>
            <person name="Mascher T."/>
            <person name="Medema M.H."/>
            <person name="Devos D.P."/>
            <person name="Kaster A.-K."/>
            <person name="Ovreas L."/>
            <person name="Rohde M."/>
            <person name="Galperin M.Y."/>
            <person name="Jogler C."/>
        </authorList>
    </citation>
    <scope>NUCLEOTIDE SEQUENCE [LARGE SCALE GENOMIC DNA]</scope>
    <source>
        <strain evidence="2 3">V22</strain>
    </source>
</reference>
<keyword evidence="3" id="KW-1185">Reference proteome</keyword>
<organism evidence="2 3">
    <name type="scientific">Calycomorphotria hydatis</name>
    <dbReference type="NCBI Taxonomy" id="2528027"/>
    <lineage>
        <taxon>Bacteria</taxon>
        <taxon>Pseudomonadati</taxon>
        <taxon>Planctomycetota</taxon>
        <taxon>Planctomycetia</taxon>
        <taxon>Planctomycetales</taxon>
        <taxon>Planctomycetaceae</taxon>
        <taxon>Calycomorphotria</taxon>
    </lineage>
</organism>
<dbReference type="RefSeq" id="WP_145260578.1">
    <property type="nucleotide sequence ID" value="NZ_CP036316.1"/>
</dbReference>
<proteinExistence type="predicted"/>
<keyword evidence="1" id="KW-1133">Transmembrane helix</keyword>
<feature type="transmembrane region" description="Helical" evidence="1">
    <location>
        <begin position="12"/>
        <end position="36"/>
    </location>
</feature>
<accession>A0A517T6C3</accession>
<feature type="transmembrane region" description="Helical" evidence="1">
    <location>
        <begin position="101"/>
        <end position="121"/>
    </location>
</feature>
<keyword evidence="1" id="KW-0472">Membrane</keyword>
<evidence type="ECO:0008006" key="4">
    <source>
        <dbReference type="Google" id="ProtNLM"/>
    </source>
</evidence>
<name>A0A517T6C3_9PLAN</name>
<dbReference type="Pfam" id="PF04238">
    <property type="entry name" value="DUF420"/>
    <property type="match status" value="1"/>
</dbReference>
<dbReference type="AlphaFoldDB" id="A0A517T6C3"/>
<dbReference type="EMBL" id="CP036316">
    <property type="protein sequence ID" value="QDT63898.1"/>
    <property type="molecule type" value="Genomic_DNA"/>
</dbReference>
<evidence type="ECO:0000256" key="1">
    <source>
        <dbReference type="SAM" id="Phobius"/>
    </source>
</evidence>
<evidence type="ECO:0000313" key="2">
    <source>
        <dbReference type="EMBL" id="QDT63898.1"/>
    </source>
</evidence>
<dbReference type="InterPro" id="IPR007352">
    <property type="entry name" value="DUF420"/>
</dbReference>